<dbReference type="SUPFAM" id="SSF47413">
    <property type="entry name" value="lambda repressor-like DNA-binding domains"/>
    <property type="match status" value="1"/>
</dbReference>
<dbReference type="Gene3D" id="1.10.260.40">
    <property type="entry name" value="lambda repressor-like DNA-binding domains"/>
    <property type="match status" value="1"/>
</dbReference>
<proteinExistence type="predicted"/>
<dbReference type="GO" id="GO:0003723">
    <property type="term" value="F:RNA binding"/>
    <property type="evidence" value="ECO:0007669"/>
    <property type="project" value="InterPro"/>
</dbReference>
<dbReference type="OrthoDB" id="10436855at2759"/>
<dbReference type="AlphaFoldDB" id="A0A653D3M7"/>
<dbReference type="InterPro" id="IPR018669">
    <property type="entry name" value="Toxin_HigB"/>
</dbReference>
<evidence type="ECO:0000313" key="2">
    <source>
        <dbReference type="EMBL" id="VEN54552.1"/>
    </source>
</evidence>
<name>A0A653D3M7_CALMS</name>
<gene>
    <name evidence="2" type="ORF">CALMAC_LOCUS14000</name>
</gene>
<protein>
    <recommendedName>
        <fullName evidence="1">HTH cro/C1-type domain-containing protein</fullName>
    </recommendedName>
</protein>
<dbReference type="GO" id="GO:0004519">
    <property type="term" value="F:endonuclease activity"/>
    <property type="evidence" value="ECO:0007669"/>
    <property type="project" value="InterPro"/>
</dbReference>
<dbReference type="PROSITE" id="PS50943">
    <property type="entry name" value="HTH_CROC1"/>
    <property type="match status" value="1"/>
</dbReference>
<dbReference type="PANTHER" id="PTHR40455">
    <property type="entry name" value="ANTITOXIN HIGA"/>
    <property type="match status" value="1"/>
</dbReference>
<dbReference type="GO" id="GO:0110001">
    <property type="term" value="C:toxin-antitoxin complex"/>
    <property type="evidence" value="ECO:0007669"/>
    <property type="project" value="InterPro"/>
</dbReference>
<dbReference type="EMBL" id="CAACVG010009938">
    <property type="protein sequence ID" value="VEN54552.1"/>
    <property type="molecule type" value="Genomic_DNA"/>
</dbReference>
<accession>A0A653D3M7</accession>
<dbReference type="InterPro" id="IPR001387">
    <property type="entry name" value="Cro/C1-type_HTH"/>
</dbReference>
<reference evidence="2 3" key="1">
    <citation type="submission" date="2019-01" db="EMBL/GenBank/DDBJ databases">
        <authorList>
            <person name="Sayadi A."/>
        </authorList>
    </citation>
    <scope>NUCLEOTIDE SEQUENCE [LARGE SCALE GENOMIC DNA]</scope>
</reference>
<evidence type="ECO:0000313" key="3">
    <source>
        <dbReference type="Proteomes" id="UP000410492"/>
    </source>
</evidence>
<dbReference type="SMART" id="SM00530">
    <property type="entry name" value="HTH_XRE"/>
    <property type="match status" value="1"/>
</dbReference>
<sequence length="224" mass="25504">MHVISKEPFEEAAKRYPNDSLAIRALYRLVRETDFSSPAEMRTLIPSLDNFKYRNKWWVLDVGGNNLRVIAYINFVNKRFYGEQRMITDTAKAIEATKQLVAAVPFLGGSSSESDYREAMELVDYLIENDDENPLIDFLASKIADYEDNSPRFAEFNKAIAEMPVGVALLRTLIDQHKLSYSDLKDEIGSKSLVSQILSGQRSLTITHIKALSARFGVKPEWFL</sequence>
<dbReference type="GO" id="GO:0001046">
    <property type="term" value="F:core promoter sequence-specific DNA binding"/>
    <property type="evidence" value="ECO:0007669"/>
    <property type="project" value="TreeGrafter"/>
</dbReference>
<dbReference type="InterPro" id="IPR010982">
    <property type="entry name" value="Lambda_DNA-bd_dom_sf"/>
</dbReference>
<dbReference type="PANTHER" id="PTHR40455:SF1">
    <property type="entry name" value="ANTITOXIN HIGA"/>
    <property type="match status" value="1"/>
</dbReference>
<dbReference type="CDD" id="cd00093">
    <property type="entry name" value="HTH_XRE"/>
    <property type="match status" value="1"/>
</dbReference>
<dbReference type="InterPro" id="IPR039060">
    <property type="entry name" value="Antitox_HigA"/>
</dbReference>
<organism evidence="2 3">
    <name type="scientific">Callosobruchus maculatus</name>
    <name type="common">Southern cowpea weevil</name>
    <name type="synonym">Pulse bruchid</name>
    <dbReference type="NCBI Taxonomy" id="64391"/>
    <lineage>
        <taxon>Eukaryota</taxon>
        <taxon>Metazoa</taxon>
        <taxon>Ecdysozoa</taxon>
        <taxon>Arthropoda</taxon>
        <taxon>Hexapoda</taxon>
        <taxon>Insecta</taxon>
        <taxon>Pterygota</taxon>
        <taxon>Neoptera</taxon>
        <taxon>Endopterygota</taxon>
        <taxon>Coleoptera</taxon>
        <taxon>Polyphaga</taxon>
        <taxon>Cucujiformia</taxon>
        <taxon>Chrysomeloidea</taxon>
        <taxon>Chrysomelidae</taxon>
        <taxon>Bruchinae</taxon>
        <taxon>Bruchini</taxon>
        <taxon>Callosobruchus</taxon>
    </lineage>
</organism>
<feature type="domain" description="HTH cro/C1-type" evidence="1">
    <location>
        <begin position="170"/>
        <end position="223"/>
    </location>
</feature>
<dbReference type="GO" id="GO:0006357">
    <property type="term" value="P:regulation of transcription by RNA polymerase II"/>
    <property type="evidence" value="ECO:0007669"/>
    <property type="project" value="UniProtKB-ARBA"/>
</dbReference>
<dbReference type="Pfam" id="PF09907">
    <property type="entry name" value="HigB_toxin"/>
    <property type="match status" value="1"/>
</dbReference>
<keyword evidence="3" id="KW-1185">Reference proteome</keyword>
<evidence type="ECO:0000259" key="1">
    <source>
        <dbReference type="PROSITE" id="PS50943"/>
    </source>
</evidence>
<dbReference type="Proteomes" id="UP000410492">
    <property type="component" value="Unassembled WGS sequence"/>
</dbReference>
<dbReference type="Pfam" id="PF01381">
    <property type="entry name" value="HTH_3"/>
    <property type="match status" value="1"/>
</dbReference>